<dbReference type="SUPFAM" id="SSF52058">
    <property type="entry name" value="L domain-like"/>
    <property type="match status" value="1"/>
</dbReference>
<evidence type="ECO:0000256" key="3">
    <source>
        <dbReference type="ARBA" id="ARBA00022614"/>
    </source>
</evidence>
<dbReference type="Gene3D" id="3.80.10.10">
    <property type="entry name" value="Ribonuclease Inhibitor"/>
    <property type="match status" value="1"/>
</dbReference>
<feature type="region of interest" description="Disordered" evidence="5">
    <location>
        <begin position="633"/>
        <end position="689"/>
    </location>
</feature>
<comment type="caution">
    <text evidence="6">The sequence shown here is derived from an EMBL/GenBank/DDBJ whole genome shotgun (WGS) entry which is preliminary data.</text>
</comment>
<proteinExistence type="predicted"/>
<evidence type="ECO:0000256" key="2">
    <source>
        <dbReference type="ARBA" id="ARBA00022490"/>
    </source>
</evidence>
<dbReference type="InterPro" id="IPR032675">
    <property type="entry name" value="LRR_dom_sf"/>
</dbReference>
<gene>
    <name evidence="6" type="ORF">M6B38_407200</name>
</gene>
<dbReference type="Proteomes" id="UP001140949">
    <property type="component" value="Unassembled WGS sequence"/>
</dbReference>
<organism evidence="6 7">
    <name type="scientific">Iris pallida</name>
    <name type="common">Sweet iris</name>
    <dbReference type="NCBI Taxonomy" id="29817"/>
    <lineage>
        <taxon>Eukaryota</taxon>
        <taxon>Viridiplantae</taxon>
        <taxon>Streptophyta</taxon>
        <taxon>Embryophyta</taxon>
        <taxon>Tracheophyta</taxon>
        <taxon>Spermatophyta</taxon>
        <taxon>Magnoliopsida</taxon>
        <taxon>Liliopsida</taxon>
        <taxon>Asparagales</taxon>
        <taxon>Iridaceae</taxon>
        <taxon>Iridoideae</taxon>
        <taxon>Irideae</taxon>
        <taxon>Iris</taxon>
    </lineage>
</organism>
<accession>A0AAX6FP49</accession>
<dbReference type="GO" id="GO:0005737">
    <property type="term" value="C:cytoplasm"/>
    <property type="evidence" value="ECO:0007669"/>
    <property type="project" value="UniProtKB-SubCell"/>
</dbReference>
<reference evidence="6" key="2">
    <citation type="submission" date="2023-04" db="EMBL/GenBank/DDBJ databases">
        <authorList>
            <person name="Bruccoleri R.E."/>
            <person name="Oakeley E.J."/>
            <person name="Faust A.-M."/>
            <person name="Dessus-Babus S."/>
            <person name="Altorfer M."/>
            <person name="Burckhardt D."/>
            <person name="Oertli M."/>
            <person name="Naumann U."/>
            <person name="Petersen F."/>
            <person name="Wong J."/>
        </authorList>
    </citation>
    <scope>NUCLEOTIDE SEQUENCE</scope>
    <source>
        <strain evidence="6">GSM-AAB239-AS_SAM_17_03QT</strain>
        <tissue evidence="6">Leaf</tissue>
    </source>
</reference>
<feature type="compositionally biased region" description="Basic and acidic residues" evidence="5">
    <location>
        <begin position="678"/>
        <end position="689"/>
    </location>
</feature>
<dbReference type="AlphaFoldDB" id="A0AAX6FP49"/>
<dbReference type="FunFam" id="3.80.10.10:FF:000502">
    <property type="entry name" value="Predicted protein"/>
    <property type="match status" value="1"/>
</dbReference>
<reference evidence="6" key="1">
    <citation type="journal article" date="2023" name="GigaByte">
        <title>Genome assembly of the bearded iris, Iris pallida Lam.</title>
        <authorList>
            <person name="Bruccoleri R.E."/>
            <person name="Oakeley E.J."/>
            <person name="Faust A.M.E."/>
            <person name="Altorfer M."/>
            <person name="Dessus-Babus S."/>
            <person name="Burckhardt D."/>
            <person name="Oertli M."/>
            <person name="Naumann U."/>
            <person name="Petersen F."/>
            <person name="Wong J."/>
        </authorList>
    </citation>
    <scope>NUCLEOTIDE SEQUENCE</scope>
    <source>
        <strain evidence="6">GSM-AAB239-AS_SAM_17_03QT</strain>
    </source>
</reference>
<sequence>MAIVTGDRYLDHLVRFVDRQAGALLDGSLTLKLNPVGLHYVHSRLDALAELESLLAAAPVDYLRAYVSDLGDHRALEHLRRILRLLPSLRILSVLPSPSRDPTPLSFLPFSRLRSLELRGCDLSSSAARGLLDLRHTLEKLICHNSTDALRHVFASRIADVKESPAWTRLSFVSCACNGLVLMDESLQLLPAVETLDLSRNQFAKAANLRRCGRLRLLDLGFNHLRSISSFSEVSSRVVKLVLRNNALATLRGIENLKSVEGLDLSYNIISNFSELEILASLPSLQSLWLEGNPICCARWYRAHVFSFFSHPEKLNLDEKGISTREFWERHLILASRQKQPSGYGFYFPARYAAEDEGSLTTKRKKYCRLASIEDEEHRKYFSSDNVDQESVSCESDIQKKDENAISDSESEIVSLMNKVECMKKEQSVLWLRKFKEWLDETPGYTMDRSRCTRFNLDPGKENYVIQNEGERILGESSSYIPCGTNPSEGEGSSSKILDPELPDTDACAVSTEYYETNGKAILEHAKNGEHSSTAQRISGINLDQDQLKVHSRKPLNLAPLDVTVYPKSTTSTVQADDQVELKISPASVTAIGEIMGSRTSSIYPGSPPHYQEDILQRRLYLEEEFLQLSADSQSLASSDSDTSCSDDDSCTSTLEIDHPHVQESMKQDSNDTLVPSSHKDNHHGFEEPVKNNTIISSEFYSEPNSGVGKCVSSNHDESFSYSAGNPCSDEYLSQKIGGSKKEAAKWRHKRRIVSLPENFVSCYSEPEFQNGNGLLGIDGDNKMNKEGFLNCDKNHVNFSSEEALTVVTQNNRKHNFLADISLLKTVASSLNPDQDEFIKDFFHMKLADSGASETCQQAVRCPCMHQLESASQESEVALLRSSKNNLYMLLIDAMPDGQETVSKVLGYYRLEELREVVVGLGLQALRVLMEDDSSYLFLPRSVEKFQDLLCLLSVGDSTASSTVFSLRSWEQVQVRLLEKNICGCLKMGIVLFSMLLFWQNKYEGEAWVLRSLFVTEGCLLLCAENLVQFSSVEDDNGSSPPYYSLDSCCPIQDIIEMVVELDGSICLTLTMNNSTSGGSCFTRTSCNEKPPKEENAQVCTWKLKWFAEEALVKFVAVLKAIHLGLTMSPLPVKCIS</sequence>
<keyword evidence="4" id="KW-0677">Repeat</keyword>
<dbReference type="PANTHER" id="PTHR15454">
    <property type="entry name" value="NISCHARIN RELATED"/>
    <property type="match status" value="1"/>
</dbReference>
<feature type="compositionally biased region" description="Low complexity" evidence="5">
    <location>
        <begin position="633"/>
        <end position="644"/>
    </location>
</feature>
<dbReference type="InterPro" id="IPR001611">
    <property type="entry name" value="Leu-rich_rpt"/>
</dbReference>
<keyword evidence="7" id="KW-1185">Reference proteome</keyword>
<name>A0AAX6FP49_IRIPA</name>
<keyword evidence="3" id="KW-0433">Leucine-rich repeat</keyword>
<feature type="compositionally biased region" description="Basic and acidic residues" evidence="5">
    <location>
        <begin position="656"/>
        <end position="670"/>
    </location>
</feature>
<evidence type="ECO:0000313" key="6">
    <source>
        <dbReference type="EMBL" id="KAJ6818109.1"/>
    </source>
</evidence>
<dbReference type="EMBL" id="JANAVB010027397">
    <property type="protein sequence ID" value="KAJ6818109.1"/>
    <property type="molecule type" value="Genomic_DNA"/>
</dbReference>
<protein>
    <recommendedName>
        <fullName evidence="8">Serine/threonine-protein kinase 11-interacting protein</fullName>
    </recommendedName>
</protein>
<keyword evidence="2" id="KW-0963">Cytoplasm</keyword>
<dbReference type="PROSITE" id="PS51450">
    <property type="entry name" value="LRR"/>
    <property type="match status" value="2"/>
</dbReference>
<evidence type="ECO:0000256" key="1">
    <source>
        <dbReference type="ARBA" id="ARBA00004496"/>
    </source>
</evidence>
<evidence type="ECO:0000256" key="5">
    <source>
        <dbReference type="SAM" id="MobiDB-lite"/>
    </source>
</evidence>
<dbReference type="FunFam" id="3.80.10.10:FF:000801">
    <property type="entry name" value="Outer arm dynein light chain 1"/>
    <property type="match status" value="1"/>
</dbReference>
<evidence type="ECO:0000313" key="7">
    <source>
        <dbReference type="Proteomes" id="UP001140949"/>
    </source>
</evidence>
<evidence type="ECO:0000256" key="4">
    <source>
        <dbReference type="ARBA" id="ARBA00022737"/>
    </source>
</evidence>
<evidence type="ECO:0008006" key="8">
    <source>
        <dbReference type="Google" id="ProtNLM"/>
    </source>
</evidence>
<comment type="subcellular location">
    <subcellularLocation>
        <location evidence="1">Cytoplasm</location>
    </subcellularLocation>
</comment>
<dbReference type="PANTHER" id="PTHR15454:SF69">
    <property type="entry name" value="SERINE_THREONINE-PROTEIN KINASE 11-INTERACTING PROTEIN"/>
    <property type="match status" value="1"/>
</dbReference>